<keyword evidence="3" id="KW-1185">Reference proteome</keyword>
<organism evidence="2 3">
    <name type="scientific">Biomphalaria pfeifferi</name>
    <name type="common">Bloodfluke planorb</name>
    <name type="synonym">Freshwater snail</name>
    <dbReference type="NCBI Taxonomy" id="112525"/>
    <lineage>
        <taxon>Eukaryota</taxon>
        <taxon>Metazoa</taxon>
        <taxon>Spiralia</taxon>
        <taxon>Lophotrochozoa</taxon>
        <taxon>Mollusca</taxon>
        <taxon>Gastropoda</taxon>
        <taxon>Heterobranchia</taxon>
        <taxon>Euthyneura</taxon>
        <taxon>Panpulmonata</taxon>
        <taxon>Hygrophila</taxon>
        <taxon>Lymnaeoidea</taxon>
        <taxon>Planorbidae</taxon>
        <taxon>Biomphalaria</taxon>
    </lineage>
</organism>
<feature type="chain" id="PRO_5042167292" evidence="1">
    <location>
        <begin position="28"/>
        <end position="153"/>
    </location>
</feature>
<evidence type="ECO:0000256" key="1">
    <source>
        <dbReference type="SAM" id="SignalP"/>
    </source>
</evidence>
<reference evidence="2" key="2">
    <citation type="submission" date="2023-04" db="EMBL/GenBank/DDBJ databases">
        <authorList>
            <person name="Bu L."/>
            <person name="Lu L."/>
            <person name="Laidemitt M.R."/>
            <person name="Zhang S.M."/>
            <person name="Mutuku M."/>
            <person name="Mkoji G."/>
            <person name="Steinauer M."/>
            <person name="Loker E.S."/>
        </authorList>
    </citation>
    <scope>NUCLEOTIDE SEQUENCE</scope>
    <source>
        <strain evidence="2">KasaAsao</strain>
        <tissue evidence="2">Whole Snail</tissue>
    </source>
</reference>
<dbReference type="Proteomes" id="UP001233172">
    <property type="component" value="Unassembled WGS sequence"/>
</dbReference>
<proteinExistence type="predicted"/>
<evidence type="ECO:0000313" key="3">
    <source>
        <dbReference type="Proteomes" id="UP001233172"/>
    </source>
</evidence>
<accession>A0AAD8C2S9</accession>
<dbReference type="AlphaFoldDB" id="A0AAD8C2S9"/>
<evidence type="ECO:0000313" key="2">
    <source>
        <dbReference type="EMBL" id="KAK0064703.1"/>
    </source>
</evidence>
<gene>
    <name evidence="2" type="ORF">Bpfe_005792</name>
</gene>
<feature type="signal peptide" evidence="1">
    <location>
        <begin position="1"/>
        <end position="27"/>
    </location>
</feature>
<name>A0AAD8C2S9_BIOPF</name>
<keyword evidence="1" id="KW-0732">Signal</keyword>
<protein>
    <submittedName>
        <fullName evidence="2">Uncharacterized protein</fullName>
    </submittedName>
</protein>
<comment type="caution">
    <text evidence="2">The sequence shown here is derived from an EMBL/GenBank/DDBJ whole genome shotgun (WGS) entry which is preliminary data.</text>
</comment>
<sequence>MRRTSRIFSNIAICLSSLLFLFESSDSESSVRTWSCQNGQCTVKPNQRCSATNSIFCSQRKWQCRNGTCQEIDSGCFIDDIDLFHSVEDFCRGIAAGSMAASFMSWVYKFGVGMSLLSSMQSAGAVGSVGLGHIIASGAVGGAVASVVGLNLF</sequence>
<dbReference type="EMBL" id="JASAOG010000016">
    <property type="protein sequence ID" value="KAK0064703.1"/>
    <property type="molecule type" value="Genomic_DNA"/>
</dbReference>
<reference evidence="2" key="1">
    <citation type="journal article" date="2023" name="PLoS Negl. Trop. Dis.">
        <title>A genome sequence for Biomphalaria pfeifferi, the major vector snail for the human-infecting parasite Schistosoma mansoni.</title>
        <authorList>
            <person name="Bu L."/>
            <person name="Lu L."/>
            <person name="Laidemitt M.R."/>
            <person name="Zhang S.M."/>
            <person name="Mutuku M."/>
            <person name="Mkoji G."/>
            <person name="Steinauer M."/>
            <person name="Loker E.S."/>
        </authorList>
    </citation>
    <scope>NUCLEOTIDE SEQUENCE</scope>
    <source>
        <strain evidence="2">KasaAsao</strain>
    </source>
</reference>